<dbReference type="EMBL" id="LN868939">
    <property type="protein sequence ID" value="CRY81718.1"/>
    <property type="molecule type" value="Genomic_DNA"/>
</dbReference>
<dbReference type="KEGG" id="nfr:ERS450000_04564"/>
<keyword evidence="2" id="KW-0436">Ligase</keyword>
<proteinExistence type="predicted"/>
<protein>
    <submittedName>
        <fullName evidence="2">2'-5' RNA ligase</fullName>
    </submittedName>
</protein>
<evidence type="ECO:0000256" key="1">
    <source>
        <dbReference type="SAM" id="MobiDB-lite"/>
    </source>
</evidence>
<feature type="region of interest" description="Disordered" evidence="1">
    <location>
        <begin position="1"/>
        <end position="36"/>
    </location>
</feature>
<dbReference type="SUPFAM" id="SSF55144">
    <property type="entry name" value="LigT-like"/>
    <property type="match status" value="1"/>
</dbReference>
<evidence type="ECO:0000313" key="3">
    <source>
        <dbReference type="Proteomes" id="UP000057820"/>
    </source>
</evidence>
<name>A0A0H5P2E7_NOCFR</name>
<keyword evidence="2" id="KW-0614">Plasmid</keyword>
<dbReference type="RefSeq" id="WP_159005598.1">
    <property type="nucleotide sequence ID" value="NZ_CP031418.1"/>
</dbReference>
<sequence>MTADEPNRDEPNRDEPNREDGAPERPFPPEPPASLTDPAAIRANDWQAFSNLTTLEDHWSLKAWATGYSAFYWYLTFDEEPLAALAEWCRSNLDTTCLDPVPSDGLHMTVLKVGSTDELTETDVARIVAAAEAALADSAPISLDVGPLTGSPSAIRFSVAPWNRLTELHCLLRETTITCRPEAAPAPTSRFRPHVGIAYHNRRRDAGPMVRSIAELRSAPPVTVTVGQVRLVRLWREGRRYRWQDRAVISLGSSNRRR</sequence>
<organism evidence="2 3">
    <name type="scientific">Nocardia farcinica</name>
    <dbReference type="NCBI Taxonomy" id="37329"/>
    <lineage>
        <taxon>Bacteria</taxon>
        <taxon>Bacillati</taxon>
        <taxon>Actinomycetota</taxon>
        <taxon>Actinomycetes</taxon>
        <taxon>Mycobacteriales</taxon>
        <taxon>Nocardiaceae</taxon>
        <taxon>Nocardia</taxon>
    </lineage>
</organism>
<dbReference type="Gene3D" id="3.90.1140.10">
    <property type="entry name" value="Cyclic phosphodiesterase"/>
    <property type="match status" value="1"/>
</dbReference>
<accession>A0A0H5P2E7</accession>
<dbReference type="GO" id="GO:0016874">
    <property type="term" value="F:ligase activity"/>
    <property type="evidence" value="ECO:0007669"/>
    <property type="project" value="UniProtKB-KW"/>
</dbReference>
<geneLocation type="plasmid" evidence="2">
    <name>2</name>
</geneLocation>
<dbReference type="Pfam" id="PF13563">
    <property type="entry name" value="2_5_RNA_ligase2"/>
    <property type="match status" value="1"/>
</dbReference>
<dbReference type="InterPro" id="IPR009097">
    <property type="entry name" value="Cyclic_Pdiesterase"/>
</dbReference>
<reference evidence="3" key="1">
    <citation type="submission" date="2015-03" db="EMBL/GenBank/DDBJ databases">
        <authorList>
            <consortium name="Pathogen Informatics"/>
        </authorList>
    </citation>
    <scope>NUCLEOTIDE SEQUENCE [LARGE SCALE GENOMIC DNA]</scope>
    <source>
        <strain evidence="3">NCTC11134</strain>
        <plasmid evidence="3">2</plasmid>
    </source>
</reference>
<feature type="compositionally biased region" description="Basic and acidic residues" evidence="1">
    <location>
        <begin position="1"/>
        <end position="23"/>
    </location>
</feature>
<dbReference type="AlphaFoldDB" id="A0A0H5P2E7"/>
<dbReference type="Proteomes" id="UP000057820">
    <property type="component" value="Plasmid 2"/>
</dbReference>
<gene>
    <name evidence="2" type="ORF">ERS450000_04564</name>
</gene>
<evidence type="ECO:0000313" key="2">
    <source>
        <dbReference type="EMBL" id="CRY81718.1"/>
    </source>
</evidence>